<dbReference type="AlphaFoldDB" id="A0AAV2QB82"/>
<keyword evidence="2" id="KW-0677">Repeat</keyword>
<feature type="signal peptide" evidence="3">
    <location>
        <begin position="1"/>
        <end position="18"/>
    </location>
</feature>
<dbReference type="PANTHER" id="PTHR24366">
    <property type="entry name" value="IG(IMMUNOGLOBULIN) AND LRR(LEUCINE RICH REPEAT) DOMAINS"/>
    <property type="match status" value="1"/>
</dbReference>
<reference evidence="4 5" key="1">
    <citation type="submission" date="2024-05" db="EMBL/GenBank/DDBJ databases">
        <authorList>
            <person name="Wallberg A."/>
        </authorList>
    </citation>
    <scope>NUCLEOTIDE SEQUENCE [LARGE SCALE GENOMIC DNA]</scope>
</reference>
<evidence type="ECO:0000313" key="4">
    <source>
        <dbReference type="EMBL" id="CAL4079126.1"/>
    </source>
</evidence>
<dbReference type="InterPro" id="IPR032675">
    <property type="entry name" value="LRR_dom_sf"/>
</dbReference>
<gene>
    <name evidence="4" type="ORF">MNOR_LOCUS10851</name>
</gene>
<dbReference type="Pfam" id="PF13855">
    <property type="entry name" value="LRR_8"/>
    <property type="match status" value="1"/>
</dbReference>
<evidence type="ECO:0000256" key="3">
    <source>
        <dbReference type="SAM" id="SignalP"/>
    </source>
</evidence>
<evidence type="ECO:0000256" key="1">
    <source>
        <dbReference type="ARBA" id="ARBA00022614"/>
    </source>
</evidence>
<keyword evidence="3" id="KW-0732">Signal</keyword>
<dbReference type="Gene3D" id="3.80.10.10">
    <property type="entry name" value="Ribonuclease Inhibitor"/>
    <property type="match status" value="1"/>
</dbReference>
<evidence type="ECO:0000256" key="2">
    <source>
        <dbReference type="ARBA" id="ARBA00022737"/>
    </source>
</evidence>
<comment type="caution">
    <text evidence="4">The sequence shown here is derived from an EMBL/GenBank/DDBJ whole genome shotgun (WGS) entry which is preliminary data.</text>
</comment>
<evidence type="ECO:0000313" key="5">
    <source>
        <dbReference type="Proteomes" id="UP001497623"/>
    </source>
</evidence>
<dbReference type="InterPro" id="IPR001611">
    <property type="entry name" value="Leu-rich_rpt"/>
</dbReference>
<dbReference type="PANTHER" id="PTHR24366:SF96">
    <property type="entry name" value="LEUCINE RICH REPEAT CONTAINING 53"/>
    <property type="match status" value="1"/>
</dbReference>
<feature type="chain" id="PRO_5043640512" description="Oplophorus-luciferin 2-monooxygenase non-catalytic subunit" evidence="3">
    <location>
        <begin position="19"/>
        <end position="348"/>
    </location>
</feature>
<organism evidence="4 5">
    <name type="scientific">Meganyctiphanes norvegica</name>
    <name type="common">Northern krill</name>
    <name type="synonym">Thysanopoda norvegica</name>
    <dbReference type="NCBI Taxonomy" id="48144"/>
    <lineage>
        <taxon>Eukaryota</taxon>
        <taxon>Metazoa</taxon>
        <taxon>Ecdysozoa</taxon>
        <taxon>Arthropoda</taxon>
        <taxon>Crustacea</taxon>
        <taxon>Multicrustacea</taxon>
        <taxon>Malacostraca</taxon>
        <taxon>Eumalacostraca</taxon>
        <taxon>Eucarida</taxon>
        <taxon>Euphausiacea</taxon>
        <taxon>Euphausiidae</taxon>
        <taxon>Meganyctiphanes</taxon>
    </lineage>
</organism>
<keyword evidence="5" id="KW-1185">Reference proteome</keyword>
<name>A0AAV2QB82_MEGNR</name>
<protein>
    <recommendedName>
        <fullName evidence="6">Oplophorus-luciferin 2-monooxygenase non-catalytic subunit</fullName>
    </recommendedName>
</protein>
<accession>A0AAV2QB82</accession>
<dbReference type="EMBL" id="CAXKWB010005580">
    <property type="protein sequence ID" value="CAL4079126.1"/>
    <property type="molecule type" value="Genomic_DNA"/>
</dbReference>
<evidence type="ECO:0008006" key="6">
    <source>
        <dbReference type="Google" id="ProtNLM"/>
    </source>
</evidence>
<sequence>MKSHIIITLYIVVMCVSGQIHCHQYSIFSDVYNQSKVHVMQGGRHQPEYYGYEQPCPDAEDIAPCVCTYHIEDNAMDLNCSAVESEEQLKQIFKADFPFKIFKKIVIYGNDNIKVLEAGVFNGISFERIDIEHNHLEVIELQALDSCYETATEIDLYFNKITSFPFVELSHCSNLSHFDISDNALSMIPADAFNGLAALETLILGGNSAKIVGTFQDLSKLRGIFLGYNDLTSVPTNFIKTGSPDLGYIGLNDNNIVSVEPGAFDIVEGLHISIHDNSLSTLEEATWRPYLEVGGILFVGDNPLVCGCDIAWLFGEDQLLEQVNNDKYTTCADGEKLHDLDPGIFDQC</sequence>
<dbReference type="SUPFAM" id="SSF52058">
    <property type="entry name" value="L domain-like"/>
    <property type="match status" value="1"/>
</dbReference>
<proteinExistence type="predicted"/>
<dbReference type="Proteomes" id="UP001497623">
    <property type="component" value="Unassembled WGS sequence"/>
</dbReference>
<keyword evidence="1" id="KW-0433">Leucine-rich repeat</keyword>